<gene>
    <name evidence="3" type="ORF">SAMN05216241_10797</name>
</gene>
<dbReference type="InterPro" id="IPR000182">
    <property type="entry name" value="GNAT_dom"/>
</dbReference>
<keyword evidence="4" id="KW-1185">Reference proteome</keyword>
<reference evidence="3 4" key="1">
    <citation type="submission" date="2016-10" db="EMBL/GenBank/DDBJ databases">
        <authorList>
            <person name="de Groot N.N."/>
        </authorList>
    </citation>
    <scope>NUCLEOTIDE SEQUENCE [LARGE SCALE GENOMIC DNA]</scope>
    <source>
        <strain evidence="3 4">DSM 25584</strain>
    </source>
</reference>
<dbReference type="Gene3D" id="3.40.630.30">
    <property type="match status" value="1"/>
</dbReference>
<dbReference type="OrthoDB" id="5295305at2"/>
<sequence>MSDTNSLGQPVGDPLPDWTPRRVPEPAPLYGRWCRLEPLSAARHADALFDANAADRDGAMWTYMPYGPFPDRERYRAWAADAAAGDDPLFVTVIPAAVGTPAGVAAFMRITPAHGVLEIGNIAFAPLLQGSAAATEAMSLMLGHAFDALGYRRVEWKCDALNAASRRAALRLGFSFEGVFRRHMVVKGRNRDTAWYAITDTDWPGLRDAHTRWLDPANFDAAGHQRTRLSDLTASA</sequence>
<evidence type="ECO:0000259" key="2">
    <source>
        <dbReference type="PROSITE" id="PS51186"/>
    </source>
</evidence>
<accession>A0A1G7SRV6</accession>
<proteinExistence type="predicted"/>
<feature type="domain" description="N-acetyltransferase" evidence="2">
    <location>
        <begin position="46"/>
        <end position="192"/>
    </location>
</feature>
<evidence type="ECO:0000313" key="4">
    <source>
        <dbReference type="Proteomes" id="UP000199415"/>
    </source>
</evidence>
<dbReference type="SUPFAM" id="SSF55729">
    <property type="entry name" value="Acyl-CoA N-acyltransferases (Nat)"/>
    <property type="match status" value="1"/>
</dbReference>
<protein>
    <submittedName>
        <fullName evidence="3">Protein N-acetyltransferase, RimJ/RimL family</fullName>
    </submittedName>
</protein>
<feature type="region of interest" description="Disordered" evidence="1">
    <location>
        <begin position="1"/>
        <end position="23"/>
    </location>
</feature>
<dbReference type="PROSITE" id="PS51186">
    <property type="entry name" value="GNAT"/>
    <property type="match status" value="1"/>
</dbReference>
<dbReference type="EMBL" id="FNCE01000007">
    <property type="protein sequence ID" value="SDG25010.1"/>
    <property type="molecule type" value="Genomic_DNA"/>
</dbReference>
<dbReference type="STRING" id="1082479.SAMN05216241_10797"/>
<evidence type="ECO:0000313" key="3">
    <source>
        <dbReference type="EMBL" id="SDG25010.1"/>
    </source>
</evidence>
<dbReference type="FunFam" id="3.40.630.30:FF:000047">
    <property type="entry name" value="Acetyltransferase, GNAT family"/>
    <property type="match status" value="1"/>
</dbReference>
<dbReference type="PANTHER" id="PTHR43441">
    <property type="entry name" value="RIBOSOMAL-PROTEIN-SERINE ACETYLTRANSFERASE"/>
    <property type="match status" value="1"/>
</dbReference>
<dbReference type="Pfam" id="PF13302">
    <property type="entry name" value="Acetyltransf_3"/>
    <property type="match status" value="1"/>
</dbReference>
<keyword evidence="3" id="KW-0808">Transferase</keyword>
<evidence type="ECO:0000256" key="1">
    <source>
        <dbReference type="SAM" id="MobiDB-lite"/>
    </source>
</evidence>
<name>A0A1G7SRV6_9PROT</name>
<dbReference type="GO" id="GO:0008999">
    <property type="term" value="F:protein-N-terminal-alanine acetyltransferase activity"/>
    <property type="evidence" value="ECO:0007669"/>
    <property type="project" value="TreeGrafter"/>
</dbReference>
<dbReference type="InterPro" id="IPR016181">
    <property type="entry name" value="Acyl_CoA_acyltransferase"/>
</dbReference>
<organism evidence="3 4">
    <name type="scientific">Limimonas halophila</name>
    <dbReference type="NCBI Taxonomy" id="1082479"/>
    <lineage>
        <taxon>Bacteria</taxon>
        <taxon>Pseudomonadati</taxon>
        <taxon>Pseudomonadota</taxon>
        <taxon>Alphaproteobacteria</taxon>
        <taxon>Rhodospirillales</taxon>
        <taxon>Rhodovibrionaceae</taxon>
        <taxon>Limimonas</taxon>
    </lineage>
</organism>
<dbReference type="AlphaFoldDB" id="A0A1G7SRV6"/>
<dbReference type="PANTHER" id="PTHR43441:SF2">
    <property type="entry name" value="FAMILY ACETYLTRANSFERASE, PUTATIVE (AFU_ORTHOLOGUE AFUA_7G00850)-RELATED"/>
    <property type="match status" value="1"/>
</dbReference>
<dbReference type="Proteomes" id="UP000199415">
    <property type="component" value="Unassembled WGS sequence"/>
</dbReference>
<dbReference type="InterPro" id="IPR051908">
    <property type="entry name" value="Ribosomal_N-acetyltransferase"/>
</dbReference>
<dbReference type="GO" id="GO:1990189">
    <property type="term" value="F:protein N-terminal-serine acetyltransferase activity"/>
    <property type="evidence" value="ECO:0007669"/>
    <property type="project" value="TreeGrafter"/>
</dbReference>
<dbReference type="RefSeq" id="WP_090020471.1">
    <property type="nucleotide sequence ID" value="NZ_FNCE01000007.1"/>
</dbReference>